<dbReference type="OMA" id="FEMVQIN"/>
<dbReference type="FunCoup" id="G0R0W5">
    <property type="interactions" value="12"/>
</dbReference>
<feature type="transmembrane region" description="Helical" evidence="12">
    <location>
        <begin position="71"/>
        <end position="89"/>
    </location>
</feature>
<evidence type="ECO:0000256" key="8">
    <source>
        <dbReference type="ARBA" id="ARBA00023136"/>
    </source>
</evidence>
<dbReference type="AlphaFoldDB" id="G0R0W5"/>
<feature type="transmembrane region" description="Helical" evidence="12">
    <location>
        <begin position="109"/>
        <end position="132"/>
    </location>
</feature>
<name>G0R0W5_ICHMU</name>
<evidence type="ECO:0000256" key="5">
    <source>
        <dbReference type="ARBA" id="ARBA00022692"/>
    </source>
</evidence>
<feature type="transmembrane region" description="Helical" evidence="12">
    <location>
        <begin position="404"/>
        <end position="422"/>
    </location>
</feature>
<dbReference type="eggNOG" id="KOG0380">
    <property type="taxonomic scope" value="Eukaryota"/>
</dbReference>
<evidence type="ECO:0000256" key="7">
    <source>
        <dbReference type="ARBA" id="ARBA00022989"/>
    </source>
</evidence>
<evidence type="ECO:0000313" key="14">
    <source>
        <dbReference type="Proteomes" id="UP000008983"/>
    </source>
</evidence>
<dbReference type="GO" id="GO:0019432">
    <property type="term" value="P:triglyceride biosynthetic process"/>
    <property type="evidence" value="ECO:0007669"/>
    <property type="project" value="TreeGrafter"/>
</dbReference>
<dbReference type="Proteomes" id="UP000008983">
    <property type="component" value="Unassembled WGS sequence"/>
</dbReference>
<evidence type="ECO:0000256" key="4">
    <source>
        <dbReference type="ARBA" id="ARBA00022679"/>
    </source>
</evidence>
<keyword evidence="8 10" id="KW-0472">Membrane</keyword>
<evidence type="ECO:0000256" key="6">
    <source>
        <dbReference type="ARBA" id="ARBA00022824"/>
    </source>
</evidence>
<dbReference type="STRING" id="857967.G0R0W5"/>
<accession>G0R0W5</accession>
<proteinExistence type="inferred from homology"/>
<dbReference type="Pfam" id="PF03062">
    <property type="entry name" value="MBOAT"/>
    <property type="match status" value="1"/>
</dbReference>
<evidence type="ECO:0000256" key="10">
    <source>
        <dbReference type="PIRNR" id="PIRNR000439"/>
    </source>
</evidence>
<evidence type="ECO:0000256" key="9">
    <source>
        <dbReference type="ARBA" id="ARBA00023315"/>
    </source>
</evidence>
<evidence type="ECO:0000256" key="11">
    <source>
        <dbReference type="PIRSR" id="PIRSR000439-1"/>
    </source>
</evidence>
<keyword evidence="5 12" id="KW-0812">Transmembrane</keyword>
<feature type="transmembrane region" description="Helical" evidence="12">
    <location>
        <begin position="334"/>
        <end position="351"/>
    </location>
</feature>
<evidence type="ECO:0000256" key="1">
    <source>
        <dbReference type="ARBA" id="ARBA00004477"/>
    </source>
</evidence>
<protein>
    <recommendedName>
        <fullName evidence="10">O-acyltransferase</fullName>
    </recommendedName>
</protein>
<dbReference type="PIRSF" id="PIRSF000439">
    <property type="entry name" value="Oat_ACAT_DAG_ARE"/>
    <property type="match status" value="1"/>
</dbReference>
<dbReference type="GO" id="GO:0004144">
    <property type="term" value="F:diacylglycerol O-acyltransferase activity"/>
    <property type="evidence" value="ECO:0007669"/>
    <property type="project" value="UniProtKB-ARBA"/>
</dbReference>
<dbReference type="GO" id="GO:0005789">
    <property type="term" value="C:endoplasmic reticulum membrane"/>
    <property type="evidence" value="ECO:0007669"/>
    <property type="project" value="UniProtKB-SubCell"/>
</dbReference>
<comment type="similarity">
    <text evidence="3 10">Belongs to the membrane-bound acyltransferase family. Sterol o-acyltransferase subfamily.</text>
</comment>
<dbReference type="InterPro" id="IPR004299">
    <property type="entry name" value="MBOAT_fam"/>
</dbReference>
<keyword evidence="4 10" id="KW-0808">Transferase</keyword>
<feature type="transmembrane region" description="Helical" evidence="12">
    <location>
        <begin position="282"/>
        <end position="299"/>
    </location>
</feature>
<feature type="active site" evidence="11">
    <location>
        <position position="418"/>
    </location>
</feature>
<feature type="transmembrane region" description="Helical" evidence="12">
    <location>
        <begin position="428"/>
        <end position="445"/>
    </location>
</feature>
<evidence type="ECO:0000256" key="3">
    <source>
        <dbReference type="ARBA" id="ARBA00009010"/>
    </source>
</evidence>
<evidence type="ECO:0000256" key="12">
    <source>
        <dbReference type="SAM" id="Phobius"/>
    </source>
</evidence>
<comment type="subcellular location">
    <subcellularLocation>
        <location evidence="1 10">Endoplasmic reticulum membrane</location>
        <topology evidence="1 10">Multi-pass membrane protein</topology>
    </subcellularLocation>
</comment>
<dbReference type="InterPro" id="IPR014371">
    <property type="entry name" value="Oat_ACAT_DAG_ARE"/>
</dbReference>
<keyword evidence="7 12" id="KW-1133">Transmembrane helix</keyword>
<organism evidence="13 14">
    <name type="scientific">Ichthyophthirius multifiliis</name>
    <name type="common">White spot disease agent</name>
    <name type="synonym">Ich</name>
    <dbReference type="NCBI Taxonomy" id="5932"/>
    <lineage>
        <taxon>Eukaryota</taxon>
        <taxon>Sar</taxon>
        <taxon>Alveolata</taxon>
        <taxon>Ciliophora</taxon>
        <taxon>Intramacronucleata</taxon>
        <taxon>Oligohymenophorea</taxon>
        <taxon>Hymenostomatida</taxon>
        <taxon>Ophryoglenina</taxon>
        <taxon>Ichthyophthirius</taxon>
    </lineage>
</organism>
<dbReference type="PANTHER" id="PTHR10408:SF7">
    <property type="entry name" value="DIACYLGLYCEROL O-ACYLTRANSFERASE 1"/>
    <property type="match status" value="1"/>
</dbReference>
<gene>
    <name evidence="13" type="ORF">IMG5_167290</name>
</gene>
<dbReference type="OrthoDB" id="10039049at2759"/>
<evidence type="ECO:0000256" key="2">
    <source>
        <dbReference type="ARBA" id="ARBA00005189"/>
    </source>
</evidence>
<sequence length="491" mass="58215">MRLYYKQNQYDSPILILELTSYSSSIINELIELINEIKVFIKYKSPLSYNPAKAERTSLLSSESPVQNYKGFLNVAAICLLVNNIRYMIDNLRIYGLQIHNIWNHPLSYVNYKFCIQFCIQICFVFLAFFIQKLNFKGYANSKLTVIFNVINLTIQLLTPIISKIFTDITFLSNIMIITLSVIIWLKLISYAHVMRSIRSIIKRIEMYEKDEKAKKQPLSEFISETETSADNLYILHKCYENPSQLVKIYDLFYFLAAPTLCFQLIYPRTQKIRKLWLLKRISELILVIMFQTVLWIQYLDPLLTETYEIQREIQKAPLSFFFERIIKLSIPSFYFWLAGFYGVFQVWLNVTSELLKYADRQFYLDWWNCNDFESFWKLWNLPVHNWCVRHFYTPILQKGISKVIANFLVFTLSAILHEWIISGALGIIGYHAFIAVWIQAPVIIISKQLTKYLKIQNSELGNCIFWISFIFIGQPTAIFIYYEMYRNMYG</sequence>
<dbReference type="EMBL" id="GL984205">
    <property type="protein sequence ID" value="EGR28876.1"/>
    <property type="molecule type" value="Genomic_DNA"/>
</dbReference>
<reference evidence="13 14" key="1">
    <citation type="submission" date="2011-07" db="EMBL/GenBank/DDBJ databases">
        <authorList>
            <person name="Coyne R."/>
            <person name="Brami D."/>
            <person name="Johnson J."/>
            <person name="Hostetler J."/>
            <person name="Hannick L."/>
            <person name="Clark T."/>
            <person name="Cassidy-Hanley D."/>
            <person name="Inman J."/>
        </authorList>
    </citation>
    <scope>NUCLEOTIDE SEQUENCE [LARGE SCALE GENOMIC DNA]</scope>
    <source>
        <strain evidence="13 14">G5</strain>
    </source>
</reference>
<feature type="transmembrane region" description="Helical" evidence="12">
    <location>
        <begin position="169"/>
        <end position="194"/>
    </location>
</feature>
<dbReference type="PANTHER" id="PTHR10408">
    <property type="entry name" value="STEROL O-ACYLTRANSFERASE"/>
    <property type="match status" value="1"/>
</dbReference>
<dbReference type="RefSeq" id="XP_004030112.1">
    <property type="nucleotide sequence ID" value="XM_004030064.1"/>
</dbReference>
<comment type="pathway">
    <text evidence="2">Lipid metabolism.</text>
</comment>
<dbReference type="InParanoid" id="G0R0W5"/>
<feature type="transmembrane region" description="Helical" evidence="12">
    <location>
        <begin position="465"/>
        <end position="483"/>
    </location>
</feature>
<keyword evidence="9 10" id="KW-0012">Acyltransferase</keyword>
<keyword evidence="6 10" id="KW-0256">Endoplasmic reticulum</keyword>
<evidence type="ECO:0000313" key="13">
    <source>
        <dbReference type="EMBL" id="EGR28876.1"/>
    </source>
</evidence>
<dbReference type="GeneID" id="14904963"/>
<keyword evidence="14" id="KW-1185">Reference proteome</keyword>
<feature type="transmembrane region" description="Helical" evidence="12">
    <location>
        <begin position="144"/>
        <end position="163"/>
    </location>
</feature>